<dbReference type="Proteomes" id="UP000295293">
    <property type="component" value="Unassembled WGS sequence"/>
</dbReference>
<evidence type="ECO:0000313" key="3">
    <source>
        <dbReference type="EMBL" id="TDR41239.1"/>
    </source>
</evidence>
<comment type="caution">
    <text evidence="3">The sequence shown here is derived from an EMBL/GenBank/DDBJ whole genome shotgun (WGS) entry which is preliminary data.</text>
</comment>
<name>A0A4R6YSL1_9GAMM</name>
<feature type="signal peptide" evidence="2">
    <location>
        <begin position="1"/>
        <end position="17"/>
    </location>
</feature>
<keyword evidence="2" id="KW-0732">Signal</keyword>
<evidence type="ECO:0000256" key="1">
    <source>
        <dbReference type="SAM" id="MobiDB-lite"/>
    </source>
</evidence>
<dbReference type="RefSeq" id="WP_133819987.1">
    <property type="nucleotide sequence ID" value="NZ_SNZH01000011.1"/>
</dbReference>
<feature type="chain" id="PRO_5020975668" description="DUF1579 domain-containing protein" evidence="2">
    <location>
        <begin position="18"/>
        <end position="172"/>
    </location>
</feature>
<protein>
    <recommendedName>
        <fullName evidence="5">DUF1579 domain-containing protein</fullName>
    </recommendedName>
</protein>
<dbReference type="EMBL" id="SNZH01000011">
    <property type="protein sequence ID" value="TDR41239.1"/>
    <property type="molecule type" value="Genomic_DNA"/>
</dbReference>
<dbReference type="OrthoDB" id="8902597at2"/>
<proteinExistence type="predicted"/>
<organism evidence="3 4">
    <name type="scientific">Tahibacter aquaticus</name>
    <dbReference type="NCBI Taxonomy" id="520092"/>
    <lineage>
        <taxon>Bacteria</taxon>
        <taxon>Pseudomonadati</taxon>
        <taxon>Pseudomonadota</taxon>
        <taxon>Gammaproteobacteria</taxon>
        <taxon>Lysobacterales</taxon>
        <taxon>Rhodanobacteraceae</taxon>
        <taxon>Tahibacter</taxon>
    </lineage>
</organism>
<reference evidence="3 4" key="1">
    <citation type="submission" date="2019-03" db="EMBL/GenBank/DDBJ databases">
        <title>Genomic Encyclopedia of Type Strains, Phase IV (KMG-IV): sequencing the most valuable type-strain genomes for metagenomic binning, comparative biology and taxonomic classification.</title>
        <authorList>
            <person name="Goeker M."/>
        </authorList>
    </citation>
    <scope>NUCLEOTIDE SEQUENCE [LARGE SCALE GENOMIC DNA]</scope>
    <source>
        <strain evidence="3 4">DSM 21667</strain>
    </source>
</reference>
<evidence type="ECO:0008006" key="5">
    <source>
        <dbReference type="Google" id="ProtNLM"/>
    </source>
</evidence>
<sequence>MKAIVLGAILLAGAVSAAEPTAAPAAKKAACSAAEFRQFDFWIGDWTVTAPDGKPAGRNRISAILDGCAISEEWTGAGGSNGRSHSAWDASNRRWNQYWVDDDAMVLYLSGGLQGSSLVLSGEQVDPASGKRSPQRVSWTPNADGSVRQLWQGSSDGGKTWATVFEGVYRKK</sequence>
<dbReference type="AlphaFoldDB" id="A0A4R6YSL1"/>
<feature type="region of interest" description="Disordered" evidence="1">
    <location>
        <begin position="124"/>
        <end position="155"/>
    </location>
</feature>
<evidence type="ECO:0000256" key="2">
    <source>
        <dbReference type="SAM" id="SignalP"/>
    </source>
</evidence>
<keyword evidence="4" id="KW-1185">Reference proteome</keyword>
<gene>
    <name evidence="3" type="ORF">DFR29_111153</name>
</gene>
<feature type="compositionally biased region" description="Polar residues" evidence="1">
    <location>
        <begin position="135"/>
        <end position="154"/>
    </location>
</feature>
<evidence type="ECO:0000313" key="4">
    <source>
        <dbReference type="Proteomes" id="UP000295293"/>
    </source>
</evidence>
<accession>A0A4R6YSL1</accession>